<dbReference type="GO" id="GO:0071972">
    <property type="term" value="F:peptidoglycan L,D-transpeptidase activity"/>
    <property type="evidence" value="ECO:0007669"/>
    <property type="project" value="TreeGrafter"/>
</dbReference>
<sequence>MWVNINLQSITAGGCFTVAVLLVTYSPASKNSDIAYCPCMKLAQHPSQLQSALSKSKTTAVPTLYVSLSEKVVRLVSNGTTKAEFPIAIGKPGWETPTGDYYIDDMQQYPFWKHPITSEVIPPGGDNPMGSRWIRFHTTADGLIGFHGTNTTASIGTAASHGCLRM</sequence>
<evidence type="ECO:0000256" key="1">
    <source>
        <dbReference type="ARBA" id="ARBA00004752"/>
    </source>
</evidence>
<feature type="non-terminal residue" evidence="11">
    <location>
        <position position="166"/>
    </location>
</feature>
<evidence type="ECO:0000256" key="7">
    <source>
        <dbReference type="ARBA" id="ARBA00022984"/>
    </source>
</evidence>
<dbReference type="GO" id="GO:0008360">
    <property type="term" value="P:regulation of cell shape"/>
    <property type="evidence" value="ECO:0007669"/>
    <property type="project" value="UniProtKB-UniRule"/>
</dbReference>
<evidence type="ECO:0000256" key="5">
    <source>
        <dbReference type="ARBA" id="ARBA00022801"/>
    </source>
</evidence>
<feature type="active site" description="Proton donor/acceptor" evidence="9">
    <location>
        <position position="147"/>
    </location>
</feature>
<evidence type="ECO:0000313" key="11">
    <source>
        <dbReference type="EMBL" id="NER29496.1"/>
    </source>
</evidence>
<reference evidence="11" key="1">
    <citation type="submission" date="2019-11" db="EMBL/GenBank/DDBJ databases">
        <title>Genomic insights into an expanded diversity of filamentous marine cyanobacteria reveals the extraordinary biosynthetic potential of Moorea and Okeania.</title>
        <authorList>
            <person name="Ferreira Leao T."/>
            <person name="Wang M."/>
            <person name="Moss N."/>
            <person name="Da Silva R."/>
            <person name="Sanders J."/>
            <person name="Nurk S."/>
            <person name="Gurevich A."/>
            <person name="Humphrey G."/>
            <person name="Reher R."/>
            <person name="Zhu Q."/>
            <person name="Belda-Ferre P."/>
            <person name="Glukhov E."/>
            <person name="Rex R."/>
            <person name="Dorrestein P.C."/>
            <person name="Knight R."/>
            <person name="Pevzner P."/>
            <person name="Gerwick W.H."/>
            <person name="Gerwick L."/>
        </authorList>
    </citation>
    <scope>NUCLEOTIDE SEQUENCE</scope>
    <source>
        <strain evidence="11">SIO1C4</strain>
    </source>
</reference>
<evidence type="ECO:0000256" key="6">
    <source>
        <dbReference type="ARBA" id="ARBA00022960"/>
    </source>
</evidence>
<keyword evidence="8 9" id="KW-0961">Cell wall biogenesis/degradation</keyword>
<comment type="caution">
    <text evidence="11">The sequence shown here is derived from an EMBL/GenBank/DDBJ whole genome shotgun (WGS) entry which is preliminary data.</text>
</comment>
<dbReference type="Pfam" id="PF03734">
    <property type="entry name" value="YkuD"/>
    <property type="match status" value="1"/>
</dbReference>
<dbReference type="GO" id="GO:0071555">
    <property type="term" value="P:cell wall organization"/>
    <property type="evidence" value="ECO:0007669"/>
    <property type="project" value="UniProtKB-UniRule"/>
</dbReference>
<evidence type="ECO:0000256" key="2">
    <source>
        <dbReference type="ARBA" id="ARBA00005992"/>
    </source>
</evidence>
<proteinExistence type="inferred from homology"/>
<dbReference type="InterPro" id="IPR038063">
    <property type="entry name" value="Transpep_catalytic_dom"/>
</dbReference>
<evidence type="ECO:0000256" key="8">
    <source>
        <dbReference type="ARBA" id="ARBA00023316"/>
    </source>
</evidence>
<name>A0A6B3N783_9CYAN</name>
<dbReference type="UniPathway" id="UPA00219"/>
<organism evidence="11">
    <name type="scientific">Symploca sp. SIO1C4</name>
    <dbReference type="NCBI Taxonomy" id="2607765"/>
    <lineage>
        <taxon>Bacteria</taxon>
        <taxon>Bacillati</taxon>
        <taxon>Cyanobacteriota</taxon>
        <taxon>Cyanophyceae</taxon>
        <taxon>Coleofasciculales</taxon>
        <taxon>Coleofasciculaceae</taxon>
        <taxon>Symploca</taxon>
    </lineage>
</organism>
<dbReference type="AlphaFoldDB" id="A0A6B3N783"/>
<comment type="pathway">
    <text evidence="1 9">Cell wall biogenesis; peptidoglycan biosynthesis.</text>
</comment>
<evidence type="ECO:0000259" key="10">
    <source>
        <dbReference type="PROSITE" id="PS52029"/>
    </source>
</evidence>
<accession>A0A6B3N783</accession>
<dbReference type="PANTHER" id="PTHR30582">
    <property type="entry name" value="L,D-TRANSPEPTIDASE"/>
    <property type="match status" value="1"/>
</dbReference>
<keyword evidence="4" id="KW-0808">Transferase</keyword>
<comment type="similarity">
    <text evidence="2">Belongs to the YkuD family.</text>
</comment>
<dbReference type="PANTHER" id="PTHR30582:SF24">
    <property type="entry name" value="L,D-TRANSPEPTIDASE ERFK_SRFK-RELATED"/>
    <property type="match status" value="1"/>
</dbReference>
<feature type="active site" description="Nucleophile" evidence="9">
    <location>
        <position position="163"/>
    </location>
</feature>
<evidence type="ECO:0000256" key="4">
    <source>
        <dbReference type="ARBA" id="ARBA00022679"/>
    </source>
</evidence>
<dbReference type="EMBL" id="JAAHFQ010000376">
    <property type="protein sequence ID" value="NER29496.1"/>
    <property type="molecule type" value="Genomic_DNA"/>
</dbReference>
<keyword evidence="3" id="KW-0328">Glycosyltransferase</keyword>
<dbReference type="GO" id="GO:0016757">
    <property type="term" value="F:glycosyltransferase activity"/>
    <property type="evidence" value="ECO:0007669"/>
    <property type="project" value="UniProtKB-KW"/>
</dbReference>
<keyword evidence="5" id="KW-0378">Hydrolase</keyword>
<gene>
    <name evidence="11" type="ORF">F6J89_18190</name>
</gene>
<keyword evidence="6 9" id="KW-0133">Cell shape</keyword>
<feature type="domain" description="L,D-TPase catalytic" evidence="10">
    <location>
        <begin position="62"/>
        <end position="166"/>
    </location>
</feature>
<dbReference type="GO" id="GO:0005576">
    <property type="term" value="C:extracellular region"/>
    <property type="evidence" value="ECO:0007669"/>
    <property type="project" value="TreeGrafter"/>
</dbReference>
<protein>
    <submittedName>
        <fullName evidence="11">L,D-transpeptidase</fullName>
    </submittedName>
</protein>
<evidence type="ECO:0000256" key="3">
    <source>
        <dbReference type="ARBA" id="ARBA00022676"/>
    </source>
</evidence>
<dbReference type="SUPFAM" id="SSF141523">
    <property type="entry name" value="L,D-transpeptidase catalytic domain-like"/>
    <property type="match status" value="1"/>
</dbReference>
<dbReference type="CDD" id="cd16913">
    <property type="entry name" value="YkuD_like"/>
    <property type="match status" value="1"/>
</dbReference>
<dbReference type="Gene3D" id="2.40.440.10">
    <property type="entry name" value="L,D-transpeptidase catalytic domain-like"/>
    <property type="match status" value="1"/>
</dbReference>
<dbReference type="InterPro" id="IPR005490">
    <property type="entry name" value="LD_TPept_cat_dom"/>
</dbReference>
<dbReference type="PROSITE" id="PS52029">
    <property type="entry name" value="LD_TPASE"/>
    <property type="match status" value="1"/>
</dbReference>
<keyword evidence="7 9" id="KW-0573">Peptidoglycan synthesis</keyword>
<evidence type="ECO:0000256" key="9">
    <source>
        <dbReference type="PROSITE-ProRule" id="PRU01373"/>
    </source>
</evidence>
<dbReference type="InterPro" id="IPR050979">
    <property type="entry name" value="LD-transpeptidase"/>
</dbReference>
<dbReference type="GO" id="GO:0018104">
    <property type="term" value="P:peptidoglycan-protein cross-linking"/>
    <property type="evidence" value="ECO:0007669"/>
    <property type="project" value="TreeGrafter"/>
</dbReference>